<accession>A0A8T1VKL1</accession>
<organism evidence="1 2">
    <name type="scientific">Phytophthora boehmeriae</name>
    <dbReference type="NCBI Taxonomy" id="109152"/>
    <lineage>
        <taxon>Eukaryota</taxon>
        <taxon>Sar</taxon>
        <taxon>Stramenopiles</taxon>
        <taxon>Oomycota</taxon>
        <taxon>Peronosporomycetes</taxon>
        <taxon>Peronosporales</taxon>
        <taxon>Peronosporaceae</taxon>
        <taxon>Phytophthora</taxon>
    </lineage>
</organism>
<dbReference type="AlphaFoldDB" id="A0A8T1VKL1"/>
<name>A0A8T1VKL1_9STRA</name>
<dbReference type="Proteomes" id="UP000693981">
    <property type="component" value="Unassembled WGS sequence"/>
</dbReference>
<keyword evidence="2" id="KW-1185">Reference proteome</keyword>
<dbReference type="Pfam" id="PF03283">
    <property type="entry name" value="PAE"/>
    <property type="match status" value="1"/>
</dbReference>
<sequence>MFKDWNVVFVPYCTADIFIGNRVVPARESGIEGQLGNPQCLGLDYPMHMNGYNNTMAVLNWALHNYPEVDQLVLGGSSAGSLGAQFYSTRVAKMWDVDAKHTKFSVMADSYVGFFPNNHPMGETMEYYGACSNDLDFPDRITAACKAKTATTTEIVEALLETRPGDDWLFINSKGDEVARFYYELLAQGIQGFPFPNLMSEESLYRNVSAMLDAYKSVNSHVSSFFVEGKHHVFLMDSNFTDYRSDKGVRLGDYINEWLTMNSSQKTGLIDGPIPLMTSPPTVEREARSIAVNQAALGDQTQHLQKGGNP</sequence>
<dbReference type="GO" id="GO:0016787">
    <property type="term" value="F:hydrolase activity"/>
    <property type="evidence" value="ECO:0007669"/>
    <property type="project" value="InterPro"/>
</dbReference>
<reference evidence="1" key="1">
    <citation type="submission" date="2021-02" db="EMBL/GenBank/DDBJ databases">
        <authorList>
            <person name="Palmer J.M."/>
        </authorList>
    </citation>
    <scope>NUCLEOTIDE SEQUENCE</scope>
    <source>
        <strain evidence="1">SCRP23</strain>
    </source>
</reference>
<comment type="caution">
    <text evidence="1">The sequence shown here is derived from an EMBL/GenBank/DDBJ whole genome shotgun (WGS) entry which is preliminary data.</text>
</comment>
<protein>
    <recommendedName>
        <fullName evidence="3">Carbohydrate esterase</fullName>
    </recommendedName>
</protein>
<dbReference type="EMBL" id="JAGDFL010000756">
    <property type="protein sequence ID" value="KAG7381825.1"/>
    <property type="molecule type" value="Genomic_DNA"/>
</dbReference>
<dbReference type="InterPro" id="IPR004963">
    <property type="entry name" value="PAE/NOTUM"/>
</dbReference>
<evidence type="ECO:0000313" key="2">
    <source>
        <dbReference type="Proteomes" id="UP000693981"/>
    </source>
</evidence>
<dbReference type="PANTHER" id="PTHR21562:SF83">
    <property type="entry name" value="PECTIN ACETYLESTERASE 4"/>
    <property type="match status" value="1"/>
</dbReference>
<evidence type="ECO:0000313" key="1">
    <source>
        <dbReference type="EMBL" id="KAG7381825.1"/>
    </source>
</evidence>
<dbReference type="OrthoDB" id="2015280at2759"/>
<proteinExistence type="predicted"/>
<dbReference type="PANTHER" id="PTHR21562">
    <property type="entry name" value="NOTUM-RELATED"/>
    <property type="match status" value="1"/>
</dbReference>
<evidence type="ECO:0008006" key="3">
    <source>
        <dbReference type="Google" id="ProtNLM"/>
    </source>
</evidence>
<gene>
    <name evidence="1" type="ORF">PHYBOEH_010737</name>
</gene>